<proteinExistence type="predicted"/>
<protein>
    <recommendedName>
        <fullName evidence="2">PWWP domain-containing protein</fullName>
    </recommendedName>
</protein>
<dbReference type="CDD" id="cd05836">
    <property type="entry name" value="PWWP_GLYR1"/>
    <property type="match status" value="1"/>
</dbReference>
<dbReference type="Pfam" id="PF00855">
    <property type="entry name" value="PWWP"/>
    <property type="match status" value="1"/>
</dbReference>
<evidence type="ECO:0000313" key="4">
    <source>
        <dbReference type="EMBL" id="KAK4309338.1"/>
    </source>
</evidence>
<feature type="region of interest" description="Disordered" evidence="1">
    <location>
        <begin position="106"/>
        <end position="176"/>
    </location>
</feature>
<evidence type="ECO:0000256" key="1">
    <source>
        <dbReference type="SAM" id="MobiDB-lite"/>
    </source>
</evidence>
<evidence type="ECO:0000259" key="2">
    <source>
        <dbReference type="PROSITE" id="PS50812"/>
    </source>
</evidence>
<dbReference type="PANTHER" id="PTHR12550">
    <property type="entry name" value="HEPATOMA-DERIVED GROWTH FACTOR-RELATED"/>
    <property type="match status" value="1"/>
</dbReference>
<feature type="compositionally biased region" description="Low complexity" evidence="1">
    <location>
        <begin position="157"/>
        <end position="167"/>
    </location>
</feature>
<dbReference type="SUPFAM" id="SSF51735">
    <property type="entry name" value="NAD(P)-binding Rossmann-fold domains"/>
    <property type="match status" value="1"/>
</dbReference>
<comment type="caution">
    <text evidence="4">The sequence shown here is derived from an EMBL/GenBank/DDBJ whole genome shotgun (WGS) entry which is preliminary data.</text>
</comment>
<dbReference type="SUPFAM" id="SSF63748">
    <property type="entry name" value="Tudor/PWWP/MBT"/>
    <property type="match status" value="1"/>
</dbReference>
<dbReference type="InterPro" id="IPR035501">
    <property type="entry name" value="GLYR1_PWWP"/>
</dbReference>
<dbReference type="EMBL" id="JAWZYT010004658">
    <property type="protein sequence ID" value="KAK4293024.1"/>
    <property type="molecule type" value="Genomic_DNA"/>
</dbReference>
<dbReference type="Gene3D" id="2.30.30.140">
    <property type="match status" value="1"/>
</dbReference>
<feature type="domain" description="PWWP" evidence="2">
    <location>
        <begin position="7"/>
        <end position="65"/>
    </location>
</feature>
<reference evidence="4" key="1">
    <citation type="submission" date="2023-11" db="EMBL/GenBank/DDBJ databases">
        <title>Genome assemblies of two species of porcelain crab, Petrolisthes cinctipes and Petrolisthes manimaculis (Anomura: Porcellanidae).</title>
        <authorList>
            <person name="Angst P."/>
        </authorList>
    </citation>
    <scope>NUCLEOTIDE SEQUENCE</scope>
    <source>
        <strain evidence="4">PB745_02</strain>
        <tissue evidence="4">Gill</tissue>
    </source>
</reference>
<dbReference type="Proteomes" id="UP001292094">
    <property type="component" value="Unassembled WGS sequence"/>
</dbReference>
<dbReference type="Pfam" id="PF03446">
    <property type="entry name" value="NAD_binding_2"/>
    <property type="match status" value="1"/>
</dbReference>
<dbReference type="AlphaFoldDB" id="A0AAE1PJR6"/>
<accession>A0AAE1PJR6</accession>
<feature type="compositionally biased region" description="Basic residues" evidence="1">
    <location>
        <begin position="122"/>
        <end position="131"/>
    </location>
</feature>
<keyword evidence="5" id="KW-1185">Reference proteome</keyword>
<dbReference type="GO" id="GO:0050661">
    <property type="term" value="F:NADP binding"/>
    <property type="evidence" value="ECO:0007669"/>
    <property type="project" value="InterPro"/>
</dbReference>
<organism evidence="4 5">
    <name type="scientific">Petrolisthes manimaculis</name>
    <dbReference type="NCBI Taxonomy" id="1843537"/>
    <lineage>
        <taxon>Eukaryota</taxon>
        <taxon>Metazoa</taxon>
        <taxon>Ecdysozoa</taxon>
        <taxon>Arthropoda</taxon>
        <taxon>Crustacea</taxon>
        <taxon>Multicrustacea</taxon>
        <taxon>Malacostraca</taxon>
        <taxon>Eumalacostraca</taxon>
        <taxon>Eucarida</taxon>
        <taxon>Decapoda</taxon>
        <taxon>Pleocyemata</taxon>
        <taxon>Anomura</taxon>
        <taxon>Galatheoidea</taxon>
        <taxon>Porcellanidae</taxon>
        <taxon>Petrolisthes</taxon>
    </lineage>
</organism>
<dbReference type="EMBL" id="JAWZYT010001764">
    <property type="protein sequence ID" value="KAK4309338.1"/>
    <property type="molecule type" value="Genomic_DNA"/>
</dbReference>
<evidence type="ECO:0000313" key="3">
    <source>
        <dbReference type="EMBL" id="KAK4293024.1"/>
    </source>
</evidence>
<dbReference type="PROSITE" id="PS50812">
    <property type="entry name" value="PWWP"/>
    <property type="match status" value="1"/>
</dbReference>
<dbReference type="Gene3D" id="3.40.50.720">
    <property type="entry name" value="NAD(P)-binding Rossmann-like Domain"/>
    <property type="match status" value="1"/>
</dbReference>
<name>A0AAE1PJR6_9EUCA</name>
<gene>
    <name evidence="4" type="ORF">Pmani_019021</name>
    <name evidence="3" type="ORF">Pmani_034248</name>
</gene>
<evidence type="ECO:0000313" key="5">
    <source>
        <dbReference type="Proteomes" id="UP001292094"/>
    </source>
</evidence>
<dbReference type="InterPro" id="IPR000313">
    <property type="entry name" value="PWWP_dom"/>
</dbReference>
<dbReference type="SMART" id="SM00293">
    <property type="entry name" value="PWWP"/>
    <property type="match status" value="1"/>
</dbReference>
<dbReference type="InterPro" id="IPR006115">
    <property type="entry name" value="6PGDH_NADP-bd"/>
</dbReference>
<dbReference type="PANTHER" id="PTHR12550:SF70">
    <property type="entry name" value="JIL-1 ANCHORING AND STABILIZING PROTEIN, ISOFORM A"/>
    <property type="match status" value="1"/>
</dbReference>
<sequence>MADTYKLGDLVWAKMKGFSPWPGKVIPARENVKKPSKKYCHFIYFFGSENYAWIESSQMKPYFQYKNRLMKANKTSTFKEAVECIEKYIVENNVKVPDIIEDLNESNHTEKSITPTATPKEKKFKATPKRRTNSDTSSGGGSAKRVKHSDSTRLKESSSSGGVVESSPSTHNSKARVSALLNRPVHIERPDTPPLDIGSVTQTLKDKKIEPSGLKFGFLGLGIIGSGIVKNLLNSGHSVMVWNRSSEKVGV</sequence>
<dbReference type="InterPro" id="IPR036291">
    <property type="entry name" value="NAD(P)-bd_dom_sf"/>
</dbReference>